<evidence type="ECO:0000313" key="3">
    <source>
        <dbReference type="Proteomes" id="UP000000463"/>
    </source>
</evidence>
<dbReference type="GeneID" id="13995193"/>
<dbReference type="KEGG" id="vg:13995193"/>
<feature type="domain" description="GmrSD restriction endonucleases N-terminal" evidence="1">
    <location>
        <begin position="52"/>
        <end position="123"/>
    </location>
</feature>
<dbReference type="Proteomes" id="UP000000463">
    <property type="component" value="Segment"/>
</dbReference>
<protein>
    <submittedName>
        <fullName evidence="2">DUF262 protein</fullName>
    </submittedName>
</protein>
<dbReference type="EMBL" id="JX100810">
    <property type="protein sequence ID" value="AFU88135.1"/>
    <property type="molecule type" value="Genomic_DNA"/>
</dbReference>
<organism evidence="2 3">
    <name type="scientific">Caulobacter phage CcrColossus</name>
    <dbReference type="NCBI Taxonomy" id="1211640"/>
    <lineage>
        <taxon>Viruses</taxon>
        <taxon>Duplodnaviria</taxon>
        <taxon>Heunggongvirae</taxon>
        <taxon>Uroviricota</taxon>
        <taxon>Caudoviricetes</taxon>
        <taxon>Jeanschmidtviridae</taxon>
        <taxon>Colossusvirus</taxon>
        <taxon>Colossusvirus colossus</taxon>
    </lineage>
</organism>
<reference evidence="2 3" key="1">
    <citation type="journal article" date="2012" name="BMC Genomics">
        <title>The Caulobacter crescentus phage phiCbK: genomics of a canonical phage.</title>
        <authorList>
            <person name="Gill J.J."/>
            <person name="Berry J.D."/>
            <person name="Russell W.K."/>
            <person name="Lessor L."/>
            <person name="Escobar Garcia D.A."/>
            <person name="Hernandez D."/>
            <person name="Kane A."/>
            <person name="Keene J."/>
            <person name="Maddox M."/>
            <person name="Martin R."/>
            <person name="Mohan S."/>
            <person name="Thorn A.M."/>
            <person name="Russell D.H."/>
            <person name="Young R."/>
        </authorList>
    </citation>
    <scope>NUCLEOTIDE SEQUENCE [LARGE SCALE GENOMIC DNA]</scope>
</reference>
<evidence type="ECO:0000313" key="2">
    <source>
        <dbReference type="EMBL" id="AFU88135.1"/>
    </source>
</evidence>
<name>K4JUV4_9CAUD</name>
<evidence type="ECO:0000259" key="1">
    <source>
        <dbReference type="Pfam" id="PF03235"/>
    </source>
</evidence>
<proteinExistence type="predicted"/>
<dbReference type="OrthoDB" id="27577at10239"/>
<sequence length="174" mass="19785">MTDFNSRVPEGQLMPRPWFRANNTAGPLFGIYKAGNGWARSAPLTEGERMLGDFVLPWFQRPPVWTLDQKVRLIESIWNGLPIGAYVVNRVLNSPYDNWLLDGQQRITAILEYVADAFPVMGYRFSELTVTDQRQFAMIPMSCLETQITDLAELEEVYNRLAYGGTAHEPKVVA</sequence>
<dbReference type="InterPro" id="IPR004919">
    <property type="entry name" value="GmrSD_N"/>
</dbReference>
<accession>K4JUV4</accession>
<keyword evidence="3" id="KW-1185">Reference proteome</keyword>
<dbReference type="RefSeq" id="YP_006988499.1">
    <property type="nucleotide sequence ID" value="NC_019406.1"/>
</dbReference>
<gene>
    <name evidence="2" type="ORF">CcrColossus_gp265</name>
</gene>
<dbReference type="Pfam" id="PF03235">
    <property type="entry name" value="GmrSD_N"/>
    <property type="match status" value="1"/>
</dbReference>